<dbReference type="EMBL" id="JAKMXF010000188">
    <property type="protein sequence ID" value="KAI6655566.1"/>
    <property type="molecule type" value="Genomic_DNA"/>
</dbReference>
<dbReference type="PANTHER" id="PTHR31691:SF1">
    <property type="entry name" value="ROTATIN"/>
    <property type="match status" value="1"/>
</dbReference>
<keyword evidence="3" id="KW-1185">Reference proteome</keyword>
<dbReference type="PANTHER" id="PTHR31691">
    <property type="entry name" value="ROTATIN"/>
    <property type="match status" value="1"/>
</dbReference>
<feature type="domain" description="Rotatin N-terminal" evidence="1">
    <location>
        <begin position="29"/>
        <end position="125"/>
    </location>
</feature>
<dbReference type="InterPro" id="IPR030791">
    <property type="entry name" value="Rotatin"/>
</dbReference>
<dbReference type="GO" id="GO:0032053">
    <property type="term" value="P:ciliary basal body organization"/>
    <property type="evidence" value="ECO:0007669"/>
    <property type="project" value="TreeGrafter"/>
</dbReference>
<accession>A0AAV7K356</accession>
<dbReference type="Proteomes" id="UP001165289">
    <property type="component" value="Unassembled WGS sequence"/>
</dbReference>
<dbReference type="InterPro" id="IPR029249">
    <property type="entry name" value="Rotatin_N"/>
</dbReference>
<dbReference type="GO" id="GO:0005813">
    <property type="term" value="C:centrosome"/>
    <property type="evidence" value="ECO:0007669"/>
    <property type="project" value="InterPro"/>
</dbReference>
<evidence type="ECO:0000313" key="3">
    <source>
        <dbReference type="Proteomes" id="UP001165289"/>
    </source>
</evidence>
<protein>
    <submittedName>
        <fullName evidence="2">Rotatin</fullName>
    </submittedName>
</protein>
<dbReference type="Pfam" id="PF14726">
    <property type="entry name" value="RTTN_N"/>
    <property type="match status" value="1"/>
</dbReference>
<dbReference type="GO" id="GO:0036064">
    <property type="term" value="C:ciliary basal body"/>
    <property type="evidence" value="ECO:0007669"/>
    <property type="project" value="InterPro"/>
</dbReference>
<dbReference type="GO" id="GO:0007099">
    <property type="term" value="P:centriole replication"/>
    <property type="evidence" value="ECO:0007669"/>
    <property type="project" value="TreeGrafter"/>
</dbReference>
<organism evidence="2 3">
    <name type="scientific">Oopsacas minuta</name>
    <dbReference type="NCBI Taxonomy" id="111878"/>
    <lineage>
        <taxon>Eukaryota</taxon>
        <taxon>Metazoa</taxon>
        <taxon>Porifera</taxon>
        <taxon>Hexactinellida</taxon>
        <taxon>Hexasterophora</taxon>
        <taxon>Lyssacinosida</taxon>
        <taxon>Leucopsacidae</taxon>
        <taxon>Oopsacas</taxon>
    </lineage>
</organism>
<reference evidence="2 3" key="1">
    <citation type="journal article" date="2023" name="BMC Biol.">
        <title>The compact genome of the sponge Oopsacas minuta (Hexactinellida) is lacking key metazoan core genes.</title>
        <authorList>
            <person name="Santini S."/>
            <person name="Schenkelaars Q."/>
            <person name="Jourda C."/>
            <person name="Duchesne M."/>
            <person name="Belahbib H."/>
            <person name="Rocher C."/>
            <person name="Selva M."/>
            <person name="Riesgo A."/>
            <person name="Vervoort M."/>
            <person name="Leys S.P."/>
            <person name="Kodjabachian L."/>
            <person name="Le Bivic A."/>
            <person name="Borchiellini C."/>
            <person name="Claverie J.M."/>
            <person name="Renard E."/>
        </authorList>
    </citation>
    <scope>NUCLEOTIDE SEQUENCE [LARGE SCALE GENOMIC DNA]</scope>
    <source>
        <strain evidence="2">SPO-2</strain>
    </source>
</reference>
<name>A0AAV7K356_9METZ</name>
<evidence type="ECO:0000313" key="2">
    <source>
        <dbReference type="EMBL" id="KAI6655566.1"/>
    </source>
</evidence>
<dbReference type="GO" id="GO:0005814">
    <property type="term" value="C:centriole"/>
    <property type="evidence" value="ECO:0007669"/>
    <property type="project" value="TreeGrafter"/>
</dbReference>
<evidence type="ECO:0000259" key="1">
    <source>
        <dbReference type="Pfam" id="PF14726"/>
    </source>
</evidence>
<sequence>MDLSTGNKPETASSNLRSILAKVGHNNIQIRASALKRIVFKLDSNLITLSDLIHEREFILNLMEWFNHSDITHGYDVLNLLLKISEYPIPARYLNSIGAVTYLSQLRQDINESERCILDNITDNLLHTSNFDVPKDNTLIPSRYIELYDNNDTVSNTVYPVAPTNISIHTSLTIPSDLSQLSITSHSLQPVTKHNLITNNSTQILTQSDRTIIQKFIMTSRDKNEVKPDILLSIERMFSEYQLNNLVSFHNFSDALVNLNSSIYQQETPIQSLYTLNLINHILTTYKLHSNLSKYISYTQPTCTSVNMIQFITNILDGSNTNLECLLAKDCITPVQLRTISIQLDVITKSIETLTAIYYKSNENNSELISDTFVLITTCIQIIRSAIIQESNRPVLVIILSGLVVVSDKLCVFLRYIESQSVSEISGTSSIYTLLDLACSSMLSSWLPQLRTYVSPFLNIITPDTDRIFSRFLEVEDKYKLSMDLVRIANRIRLKKCPIEMHYLTVLSLCQDSLSVISLHNDCVIVECIVEISYWLLHEKRMGINDDVIELLARLLETYHTDQSIAIYAIHKLCSLLKHELSVKDVKIFPFELVELLANYSVILNDMDVNVWSSTWQLVFFLATKVDNGMLLESISKWIGEFQMKANETEMIENIFKRITNKSAKINLEISKVYIRFCYHKNDEIRSKATNFLRNNLEEGVRFREDFLLNCRPPVTEHKVGFRVPFHTEDVQKILNIMTSPLLEVRIILSAFEQLCILLQDPKLHSLMSQPNNLSHLIDSINKNIPENVDLAHASIYSLRLLTQFNRKLALHLSNDAKLFASLLYWTQYTVEPIQTYNLSKLLFLLVFVHSLRYNEVIQISRTLQNTIIIPFDVVPTDFSLFHCEFDSYRDLLEHRHIREGLINSWQCELTRNKYEYSKMIRKQFETNFKFVSPITTLTELLKQIPINEEELIAANELLNINLSYTQIENITCVKELMNMLLHNEIPTKIQLICYKIIFKLSQPQNKYTEELIFITETICTGKHEFYTRFKSLLEMVTCSKMTPILLLEYRDYLHLYHQLANSLASLPNLHTHIVYITFYTSVLTALKHDIIPHYHDIQLLLKSIGKLIRPNGQAKRFLCYSQDKLYLTLILRVKLLSEDTLISSVKNTNSANQSIITDSLYNLQCTLNVLNSAKQTIKVTTELISILTQLITASEEIQILVLSSFSVIAQNISSIDTIDGECMTLYGHRLLDICKSYLFDQENRSCLVKEQVCYLIAVICKYIVVDGDTVVQLIAHFTSQNDYVQSLYCKDRVKTPKSVNISLLASLTTLLTELLNSNQLNLEQLCVENIYKLYIFYSDTKLLMKLKLSTALHPQFELINSLSSLIVVIISIVNSSDYTNVLYRTWSLIEFTDTHSQSSLPNYIHAYTLISKLVSHEPSLLCQFIQLIHSNSHVLLESLGKLVDSETVVFSESIMPLSVLSNVTEMLNSLIEQNPKEYSVHGEILSEFFDSHKLACNTKLVNSENTKLPSVTNGAKITEIILNIISKTHPISKGCVANDFNLIETELSVFISSSKEVCIALEKCGFLSNVIDEYDVLTTKLYKFSDKSHEYREVAVSLQTKCSLLANIFCKIPTGKELNLKEGLLGIISKLWPFTRNTEMLEKSVIYLLTVLTNKNEKICRLMSQPQGGPNLLSDVIKRVTSLLKRVKNEKFEFKLTTHLLTLVGNTCIAMECRRFIQKIGLISELHCLLENTREKRCKIPRLIISNTLLLLTKLNSYEDGRKILFQYKEVLEFASEIGQEHFKDTEIMTRVLFLIHNQSFSHSSKPYILSNSSILSLLDNALLTQDSQYMDLVGNTISALLCNFNKGKFILKKTKLVKTLRETNNLLVECRSENKYLAQAMLYVDTTQSEVQYN</sequence>
<proteinExistence type="predicted"/>
<comment type="caution">
    <text evidence="2">The sequence shown here is derived from an EMBL/GenBank/DDBJ whole genome shotgun (WGS) entry which is preliminary data.</text>
</comment>
<dbReference type="GO" id="GO:0010457">
    <property type="term" value="P:centriole-centriole cohesion"/>
    <property type="evidence" value="ECO:0007669"/>
    <property type="project" value="TreeGrafter"/>
</dbReference>
<gene>
    <name evidence="2" type="ORF">LOD99_2065</name>
</gene>